<name>A0A931E3B4_9BACT</name>
<dbReference type="RefSeq" id="WP_196990823.1">
    <property type="nucleotide sequence ID" value="NZ_JADWYR010000001.1"/>
</dbReference>
<evidence type="ECO:0008006" key="4">
    <source>
        <dbReference type="Google" id="ProtNLM"/>
    </source>
</evidence>
<organism evidence="2 3">
    <name type="scientific">Panacibacter microcysteis</name>
    <dbReference type="NCBI Taxonomy" id="2793269"/>
    <lineage>
        <taxon>Bacteria</taxon>
        <taxon>Pseudomonadati</taxon>
        <taxon>Bacteroidota</taxon>
        <taxon>Chitinophagia</taxon>
        <taxon>Chitinophagales</taxon>
        <taxon>Chitinophagaceae</taxon>
        <taxon>Panacibacter</taxon>
    </lineage>
</organism>
<dbReference type="Proteomes" id="UP000628448">
    <property type="component" value="Unassembled WGS sequence"/>
</dbReference>
<evidence type="ECO:0000256" key="1">
    <source>
        <dbReference type="SAM" id="SignalP"/>
    </source>
</evidence>
<accession>A0A931E3B4</accession>
<dbReference type="EMBL" id="JADWYR010000001">
    <property type="protein sequence ID" value="MBG9376830.1"/>
    <property type="molecule type" value="Genomic_DNA"/>
</dbReference>
<keyword evidence="1" id="KW-0732">Signal</keyword>
<sequence>MKLLTCSLLLALVLTTAKTNAQNEYLLMEFVKMKPGITDTASVMNYIRNRVDVQEQKFKAVIRSTVWQPVNPARNKNQYDYVIVTSFKNFTDWLSEYKNVDSKGVYYSLTKGRLDSTSMRKNDSFDIIYTPIYEMFAETDMTSAPGLMLVKYVKATPGKEISYENLQTGDWLTIHKDLIKKNFEAGYNFCRLIFPEAGGDFNYTNFIYFKDDAMFEKQNDIDYDPYMRANQSAFINAGNLNKEIFSEMFSLVAVVKQ</sequence>
<feature type="chain" id="PRO_5037657970" description="GLPGLI family protein" evidence="1">
    <location>
        <begin position="22"/>
        <end position="257"/>
    </location>
</feature>
<gene>
    <name evidence="2" type="ORF">I5907_11320</name>
</gene>
<proteinExistence type="predicted"/>
<comment type="caution">
    <text evidence="2">The sequence shown here is derived from an EMBL/GenBank/DDBJ whole genome shotgun (WGS) entry which is preliminary data.</text>
</comment>
<dbReference type="AlphaFoldDB" id="A0A931E3B4"/>
<evidence type="ECO:0000313" key="2">
    <source>
        <dbReference type="EMBL" id="MBG9376830.1"/>
    </source>
</evidence>
<feature type="signal peptide" evidence="1">
    <location>
        <begin position="1"/>
        <end position="21"/>
    </location>
</feature>
<keyword evidence="3" id="KW-1185">Reference proteome</keyword>
<reference evidence="2" key="1">
    <citation type="submission" date="2020-11" db="EMBL/GenBank/DDBJ databases">
        <title>Bacterial whole genome sequence for Panacibacter sp. DH6.</title>
        <authorList>
            <person name="Le V."/>
            <person name="Ko S."/>
            <person name="Ahn C.-Y."/>
            <person name="Oh H.-M."/>
        </authorList>
    </citation>
    <scope>NUCLEOTIDE SEQUENCE</scope>
    <source>
        <strain evidence="2">DH6</strain>
    </source>
</reference>
<protein>
    <recommendedName>
        <fullName evidence="4">GLPGLI family protein</fullName>
    </recommendedName>
</protein>
<evidence type="ECO:0000313" key="3">
    <source>
        <dbReference type="Proteomes" id="UP000628448"/>
    </source>
</evidence>